<comment type="caution">
    <text evidence="5">The sequence shown here is derived from an EMBL/GenBank/DDBJ whole genome shotgun (WGS) entry which is preliminary data.</text>
</comment>
<organism evidence="5 6">
    <name type="scientific">Novosphingobium sediminicola</name>
    <dbReference type="NCBI Taxonomy" id="563162"/>
    <lineage>
        <taxon>Bacteria</taxon>
        <taxon>Pseudomonadati</taxon>
        <taxon>Pseudomonadota</taxon>
        <taxon>Alphaproteobacteria</taxon>
        <taxon>Sphingomonadales</taxon>
        <taxon>Sphingomonadaceae</taxon>
        <taxon>Novosphingobium</taxon>
    </lineage>
</organism>
<evidence type="ECO:0000256" key="2">
    <source>
        <dbReference type="ARBA" id="ARBA00023125"/>
    </source>
</evidence>
<sequence>MNKFDRAILRALERDARQSFADLAEEVGMSKTPCWNRVQGLEASGAILGYRAMVEPEAVGLTLDAFVQVSVSFADHAAFEAAACEHPSVIACYTTAGDADYLLHVMARDVAHLDGLLRGQLRRMPGVERFNTTIGMKRIKRAGAVMAAVE</sequence>
<keyword evidence="1" id="KW-0805">Transcription regulation</keyword>
<reference evidence="5 6" key="1">
    <citation type="submission" date="2020-08" db="EMBL/GenBank/DDBJ databases">
        <title>Genomic Encyclopedia of Type Strains, Phase IV (KMG-IV): sequencing the most valuable type-strain genomes for metagenomic binning, comparative biology and taxonomic classification.</title>
        <authorList>
            <person name="Goeker M."/>
        </authorList>
    </citation>
    <scope>NUCLEOTIDE SEQUENCE [LARGE SCALE GENOMIC DNA]</scope>
    <source>
        <strain evidence="5 6">DSM 27057</strain>
    </source>
</reference>
<evidence type="ECO:0000259" key="4">
    <source>
        <dbReference type="PROSITE" id="PS50956"/>
    </source>
</evidence>
<dbReference type="Gene3D" id="1.10.10.10">
    <property type="entry name" value="Winged helix-like DNA-binding domain superfamily/Winged helix DNA-binding domain"/>
    <property type="match status" value="1"/>
</dbReference>
<dbReference type="Proteomes" id="UP000548867">
    <property type="component" value="Unassembled WGS sequence"/>
</dbReference>
<dbReference type="EMBL" id="JACIDX010000002">
    <property type="protein sequence ID" value="MBB3953846.1"/>
    <property type="molecule type" value="Genomic_DNA"/>
</dbReference>
<name>A0A7W6G524_9SPHN</name>
<dbReference type="InterPro" id="IPR019885">
    <property type="entry name" value="Tscrpt_reg_HTH_AsnC-type_CS"/>
</dbReference>
<feature type="domain" description="HTH asnC-type" evidence="4">
    <location>
        <begin position="1"/>
        <end position="62"/>
    </location>
</feature>
<dbReference type="GO" id="GO:0043200">
    <property type="term" value="P:response to amino acid"/>
    <property type="evidence" value="ECO:0007669"/>
    <property type="project" value="TreeGrafter"/>
</dbReference>
<dbReference type="InterPro" id="IPR019888">
    <property type="entry name" value="Tscrpt_reg_AsnC-like"/>
</dbReference>
<protein>
    <submittedName>
        <fullName evidence="5">Lrp/AsnC family leucine-responsive transcriptional regulator</fullName>
    </submittedName>
</protein>
<accession>A0A7W6G524</accession>
<dbReference type="PANTHER" id="PTHR30154:SF34">
    <property type="entry name" value="TRANSCRIPTIONAL REGULATOR AZLB"/>
    <property type="match status" value="1"/>
</dbReference>
<dbReference type="InterPro" id="IPR000485">
    <property type="entry name" value="AsnC-type_HTH_dom"/>
</dbReference>
<dbReference type="GO" id="GO:0043565">
    <property type="term" value="F:sequence-specific DNA binding"/>
    <property type="evidence" value="ECO:0007669"/>
    <property type="project" value="InterPro"/>
</dbReference>
<dbReference type="PROSITE" id="PS00519">
    <property type="entry name" value="HTH_ASNC_1"/>
    <property type="match status" value="1"/>
</dbReference>
<evidence type="ECO:0000256" key="3">
    <source>
        <dbReference type="ARBA" id="ARBA00023163"/>
    </source>
</evidence>
<keyword evidence="3" id="KW-0804">Transcription</keyword>
<dbReference type="PROSITE" id="PS50956">
    <property type="entry name" value="HTH_ASNC_2"/>
    <property type="match status" value="1"/>
</dbReference>
<dbReference type="Pfam" id="PF01037">
    <property type="entry name" value="AsnC_trans_reg"/>
    <property type="match status" value="1"/>
</dbReference>
<gene>
    <name evidence="5" type="ORF">GGR38_000773</name>
</gene>
<dbReference type="InterPro" id="IPR011008">
    <property type="entry name" value="Dimeric_a/b-barrel"/>
</dbReference>
<evidence type="ECO:0000313" key="5">
    <source>
        <dbReference type="EMBL" id="MBB3953846.1"/>
    </source>
</evidence>
<dbReference type="AlphaFoldDB" id="A0A7W6G524"/>
<dbReference type="SUPFAM" id="SSF46785">
    <property type="entry name" value="Winged helix' DNA-binding domain"/>
    <property type="match status" value="1"/>
</dbReference>
<dbReference type="InterPro" id="IPR019887">
    <property type="entry name" value="Tscrpt_reg_AsnC/Lrp_C"/>
</dbReference>
<proteinExistence type="predicted"/>
<dbReference type="GO" id="GO:0005829">
    <property type="term" value="C:cytosol"/>
    <property type="evidence" value="ECO:0007669"/>
    <property type="project" value="TreeGrafter"/>
</dbReference>
<dbReference type="Pfam" id="PF13404">
    <property type="entry name" value="HTH_AsnC-type"/>
    <property type="match status" value="1"/>
</dbReference>
<dbReference type="InterPro" id="IPR036388">
    <property type="entry name" value="WH-like_DNA-bd_sf"/>
</dbReference>
<evidence type="ECO:0000313" key="6">
    <source>
        <dbReference type="Proteomes" id="UP000548867"/>
    </source>
</evidence>
<dbReference type="SMART" id="SM00344">
    <property type="entry name" value="HTH_ASNC"/>
    <property type="match status" value="1"/>
</dbReference>
<dbReference type="SUPFAM" id="SSF54909">
    <property type="entry name" value="Dimeric alpha+beta barrel"/>
    <property type="match status" value="1"/>
</dbReference>
<dbReference type="RefSeq" id="WP_183622815.1">
    <property type="nucleotide sequence ID" value="NZ_JACIDX010000002.1"/>
</dbReference>
<evidence type="ECO:0000256" key="1">
    <source>
        <dbReference type="ARBA" id="ARBA00023015"/>
    </source>
</evidence>
<dbReference type="Gene3D" id="3.30.70.920">
    <property type="match status" value="1"/>
</dbReference>
<keyword evidence="2" id="KW-0238">DNA-binding</keyword>
<dbReference type="PANTHER" id="PTHR30154">
    <property type="entry name" value="LEUCINE-RESPONSIVE REGULATORY PROTEIN"/>
    <property type="match status" value="1"/>
</dbReference>
<dbReference type="PRINTS" id="PR00033">
    <property type="entry name" value="HTHASNC"/>
</dbReference>
<dbReference type="InterPro" id="IPR036390">
    <property type="entry name" value="WH_DNA-bd_sf"/>
</dbReference>
<keyword evidence="6" id="KW-1185">Reference proteome</keyword>